<keyword evidence="3" id="KW-1185">Reference proteome</keyword>
<protein>
    <recommendedName>
        <fullName evidence="4">DUF4440 domain-containing protein</fullName>
    </recommendedName>
</protein>
<dbReference type="RefSeq" id="WP_249503323.1">
    <property type="nucleotide sequence ID" value="NZ_CP097253.1"/>
</dbReference>
<name>A0ABY5MU90_9SPHN</name>
<evidence type="ECO:0000313" key="3">
    <source>
        <dbReference type="Proteomes" id="UP000831921"/>
    </source>
</evidence>
<proteinExistence type="predicted"/>
<accession>A0ABY5MU90</accession>
<dbReference type="Proteomes" id="UP000831921">
    <property type="component" value="Chromosome"/>
</dbReference>
<dbReference type="EMBL" id="CP097253">
    <property type="protein sequence ID" value="UUR07536.1"/>
    <property type="molecule type" value="Genomic_DNA"/>
</dbReference>
<feature type="signal peptide" evidence="1">
    <location>
        <begin position="1"/>
        <end position="16"/>
    </location>
</feature>
<evidence type="ECO:0000256" key="1">
    <source>
        <dbReference type="SAM" id="SignalP"/>
    </source>
</evidence>
<sequence>MILASLLLAAAAPVTAVDAERAFAADAQKQGQWTAFRKWADPTAVMFNPQAVWAQEFLKGRKDPPRSVEWWPAQSWVSCDTRTAVNTGPWHIAANKTDGYFTTLWMRQASGVWRWTVDGGDTLKAPLPRPARPTVRKASCGNRALRLRQIERSYANRLNRTAPPGDSGYARSADGTLLYNWTVTADGARRTRVQLWTGRRFDTVLDQKVAAPPPA</sequence>
<feature type="chain" id="PRO_5045818350" description="DUF4440 domain-containing protein" evidence="1">
    <location>
        <begin position="17"/>
        <end position="215"/>
    </location>
</feature>
<evidence type="ECO:0000313" key="2">
    <source>
        <dbReference type="EMBL" id="UUR07536.1"/>
    </source>
</evidence>
<keyword evidence="1" id="KW-0732">Signal</keyword>
<gene>
    <name evidence="2" type="ORF">M1K48_11400</name>
</gene>
<evidence type="ECO:0008006" key="4">
    <source>
        <dbReference type="Google" id="ProtNLM"/>
    </source>
</evidence>
<reference evidence="2 3" key="1">
    <citation type="submission" date="2022-05" db="EMBL/GenBank/DDBJ databases">
        <title>S8-45 Sphingomonas ultraviolaceadurans.</title>
        <authorList>
            <person name="Liu Y."/>
        </authorList>
    </citation>
    <scope>NUCLEOTIDE SEQUENCE [LARGE SCALE GENOMIC DNA]</scope>
    <source>
        <strain evidence="2 3">S8-45</strain>
    </source>
</reference>
<organism evidence="2 3">
    <name type="scientific">Sphingomonas glaciei</name>
    <dbReference type="NCBI Taxonomy" id="2938948"/>
    <lineage>
        <taxon>Bacteria</taxon>
        <taxon>Pseudomonadati</taxon>
        <taxon>Pseudomonadota</taxon>
        <taxon>Alphaproteobacteria</taxon>
        <taxon>Sphingomonadales</taxon>
        <taxon>Sphingomonadaceae</taxon>
        <taxon>Sphingomonas</taxon>
    </lineage>
</organism>